<organism evidence="13 14">
    <name type="scientific">Ammoniphilus oxalaticus</name>
    <dbReference type="NCBI Taxonomy" id="66863"/>
    <lineage>
        <taxon>Bacteria</taxon>
        <taxon>Bacillati</taxon>
        <taxon>Bacillota</taxon>
        <taxon>Bacilli</taxon>
        <taxon>Bacillales</taxon>
        <taxon>Paenibacillaceae</taxon>
        <taxon>Aneurinibacillus group</taxon>
        <taxon>Ammoniphilus</taxon>
    </lineage>
</organism>
<dbReference type="GO" id="GO:0044716">
    <property type="term" value="F:8-oxo-GDP phosphatase activity"/>
    <property type="evidence" value="ECO:0007669"/>
    <property type="project" value="TreeGrafter"/>
</dbReference>
<dbReference type="PANTHER" id="PTHR47707:SF1">
    <property type="entry name" value="NUDIX HYDROLASE FAMILY PROTEIN"/>
    <property type="match status" value="1"/>
</dbReference>
<dbReference type="InterPro" id="IPR029119">
    <property type="entry name" value="MutY_C"/>
</dbReference>
<evidence type="ECO:0000259" key="12">
    <source>
        <dbReference type="PROSITE" id="PS51462"/>
    </source>
</evidence>
<evidence type="ECO:0000256" key="2">
    <source>
        <dbReference type="ARBA" id="ARBA00005582"/>
    </source>
</evidence>
<keyword evidence="8" id="KW-0460">Magnesium</keyword>
<evidence type="ECO:0000256" key="7">
    <source>
        <dbReference type="ARBA" id="ARBA00022801"/>
    </source>
</evidence>
<evidence type="ECO:0000256" key="1">
    <source>
        <dbReference type="ARBA" id="ARBA00001946"/>
    </source>
</evidence>
<gene>
    <name evidence="13" type="ORF">BEP19_00080</name>
</gene>
<dbReference type="PANTHER" id="PTHR47707">
    <property type="entry name" value="8-OXO-DGTP DIPHOSPHATASE"/>
    <property type="match status" value="1"/>
</dbReference>
<evidence type="ECO:0000256" key="8">
    <source>
        <dbReference type="ARBA" id="ARBA00022842"/>
    </source>
</evidence>
<dbReference type="InterPro" id="IPR047127">
    <property type="entry name" value="MutT-like"/>
</dbReference>
<evidence type="ECO:0000256" key="9">
    <source>
        <dbReference type="ARBA" id="ARBA00023204"/>
    </source>
</evidence>
<protein>
    <recommendedName>
        <fullName evidence="11">8-oxo-dGTP diphosphatase</fullName>
        <ecNumber evidence="11">3.6.1.55</ecNumber>
    </recommendedName>
</protein>
<dbReference type="InterPro" id="IPR020084">
    <property type="entry name" value="NUDIX_hydrolase_CS"/>
</dbReference>
<dbReference type="GO" id="GO:0046872">
    <property type="term" value="F:metal ion binding"/>
    <property type="evidence" value="ECO:0007669"/>
    <property type="project" value="UniProtKB-KW"/>
</dbReference>
<feature type="domain" description="Nudix hydrolase" evidence="12">
    <location>
        <begin position="2"/>
        <end position="127"/>
    </location>
</feature>
<keyword evidence="7" id="KW-0378">Hydrolase</keyword>
<evidence type="ECO:0000313" key="13">
    <source>
        <dbReference type="EMBL" id="RKD27010.1"/>
    </source>
</evidence>
<evidence type="ECO:0000256" key="3">
    <source>
        <dbReference type="ARBA" id="ARBA00022457"/>
    </source>
</evidence>
<proteinExistence type="inferred from homology"/>
<sequence>MKEIEVVAAVIYERERGFLCALRGPKMSLAGLWEFPGGKVEPGEDHKQALKREIKEELGCVIDVGEPIVSITHDYEDVRVRLHTYWVTQFDRAPIAKEHEQLDWVSLDNLLKLDWAPADIPTVQKVLASKQHNSLS</sequence>
<dbReference type="PROSITE" id="PS00893">
    <property type="entry name" value="NUDIX_BOX"/>
    <property type="match status" value="1"/>
</dbReference>
<dbReference type="OrthoDB" id="9810648at2"/>
<dbReference type="RefSeq" id="WP_120187829.1">
    <property type="nucleotide sequence ID" value="NZ_MCHY01000001.1"/>
</dbReference>
<evidence type="ECO:0000256" key="5">
    <source>
        <dbReference type="ARBA" id="ARBA00022723"/>
    </source>
</evidence>
<dbReference type="InterPro" id="IPR015797">
    <property type="entry name" value="NUDIX_hydrolase-like_dom_sf"/>
</dbReference>
<evidence type="ECO:0000256" key="6">
    <source>
        <dbReference type="ARBA" id="ARBA00022763"/>
    </source>
</evidence>
<dbReference type="InterPro" id="IPR020476">
    <property type="entry name" value="Nudix_hydrolase"/>
</dbReference>
<keyword evidence="9" id="KW-0234">DNA repair</keyword>
<evidence type="ECO:0000313" key="14">
    <source>
        <dbReference type="Proteomes" id="UP000284219"/>
    </source>
</evidence>
<dbReference type="Gene3D" id="3.90.79.10">
    <property type="entry name" value="Nucleoside Triphosphate Pyrophosphohydrolase"/>
    <property type="match status" value="1"/>
</dbReference>
<dbReference type="GO" id="GO:0006281">
    <property type="term" value="P:DNA repair"/>
    <property type="evidence" value="ECO:0007669"/>
    <property type="project" value="UniProtKB-KW"/>
</dbReference>
<evidence type="ECO:0000256" key="11">
    <source>
        <dbReference type="ARBA" id="ARBA00038905"/>
    </source>
</evidence>
<dbReference type="Pfam" id="PF14815">
    <property type="entry name" value="NUDIX_4"/>
    <property type="match status" value="1"/>
</dbReference>
<keyword evidence="3" id="KW-0515">Mutator protein</keyword>
<name>A0A419SR59_9BACL</name>
<dbReference type="GO" id="GO:0008413">
    <property type="term" value="F:8-oxo-7,8-dihydroguanosine triphosphate pyrophosphatase activity"/>
    <property type="evidence" value="ECO:0007669"/>
    <property type="project" value="TreeGrafter"/>
</dbReference>
<reference evidence="13 14" key="1">
    <citation type="submission" date="2016-08" db="EMBL/GenBank/DDBJ databases">
        <title>Novel Firmicute Genomes.</title>
        <authorList>
            <person name="Poppleton D.I."/>
            <person name="Gribaldo S."/>
        </authorList>
    </citation>
    <scope>NUCLEOTIDE SEQUENCE [LARGE SCALE GENOMIC DNA]</scope>
    <source>
        <strain evidence="13 14">RAOx-1</strain>
    </source>
</reference>
<dbReference type="GO" id="GO:0044715">
    <property type="term" value="F:8-oxo-dGDP phosphatase activity"/>
    <property type="evidence" value="ECO:0007669"/>
    <property type="project" value="TreeGrafter"/>
</dbReference>
<keyword evidence="5" id="KW-0479">Metal-binding</keyword>
<dbReference type="AlphaFoldDB" id="A0A419SR59"/>
<dbReference type="CDD" id="cd03425">
    <property type="entry name" value="NUDIX_MutT_NudA_like"/>
    <property type="match status" value="1"/>
</dbReference>
<dbReference type="PRINTS" id="PR00502">
    <property type="entry name" value="NUDIXFAMILY"/>
</dbReference>
<evidence type="ECO:0000256" key="4">
    <source>
        <dbReference type="ARBA" id="ARBA00022705"/>
    </source>
</evidence>
<comment type="similarity">
    <text evidence="2">Belongs to the Nudix hydrolase family.</text>
</comment>
<comment type="caution">
    <text evidence="13">The sequence shown here is derived from an EMBL/GenBank/DDBJ whole genome shotgun (WGS) entry which is preliminary data.</text>
</comment>
<comment type="cofactor">
    <cofactor evidence="1">
        <name>Mg(2+)</name>
        <dbReference type="ChEBI" id="CHEBI:18420"/>
    </cofactor>
</comment>
<dbReference type="EMBL" id="MCHY01000001">
    <property type="protein sequence ID" value="RKD27010.1"/>
    <property type="molecule type" value="Genomic_DNA"/>
</dbReference>
<accession>A0A419SR59</accession>
<dbReference type="GO" id="GO:0035539">
    <property type="term" value="F:8-oxo-7,8-dihydrodeoxyguanosine triphosphate pyrophosphatase activity"/>
    <property type="evidence" value="ECO:0007669"/>
    <property type="project" value="UniProtKB-EC"/>
</dbReference>
<keyword evidence="4" id="KW-0235">DNA replication</keyword>
<dbReference type="Proteomes" id="UP000284219">
    <property type="component" value="Unassembled WGS sequence"/>
</dbReference>
<keyword evidence="6" id="KW-0227">DNA damage</keyword>
<evidence type="ECO:0000256" key="10">
    <source>
        <dbReference type="ARBA" id="ARBA00035861"/>
    </source>
</evidence>
<dbReference type="SUPFAM" id="SSF55811">
    <property type="entry name" value="Nudix"/>
    <property type="match status" value="1"/>
</dbReference>
<keyword evidence="14" id="KW-1185">Reference proteome</keyword>
<comment type="catalytic activity">
    <reaction evidence="10">
        <text>8-oxo-dGTP + H2O = 8-oxo-dGMP + diphosphate + H(+)</text>
        <dbReference type="Rhea" id="RHEA:31575"/>
        <dbReference type="ChEBI" id="CHEBI:15377"/>
        <dbReference type="ChEBI" id="CHEBI:15378"/>
        <dbReference type="ChEBI" id="CHEBI:33019"/>
        <dbReference type="ChEBI" id="CHEBI:63224"/>
        <dbReference type="ChEBI" id="CHEBI:77896"/>
        <dbReference type="EC" id="3.6.1.55"/>
    </reaction>
</comment>
<dbReference type="PROSITE" id="PS51462">
    <property type="entry name" value="NUDIX"/>
    <property type="match status" value="1"/>
</dbReference>
<dbReference type="GO" id="GO:0006260">
    <property type="term" value="P:DNA replication"/>
    <property type="evidence" value="ECO:0007669"/>
    <property type="project" value="UniProtKB-KW"/>
</dbReference>
<dbReference type="InterPro" id="IPR000086">
    <property type="entry name" value="NUDIX_hydrolase_dom"/>
</dbReference>
<dbReference type="EC" id="3.6.1.55" evidence="11"/>